<dbReference type="InterPro" id="IPR005909">
    <property type="entry name" value="RaSEA"/>
</dbReference>
<dbReference type="GO" id="GO:0003824">
    <property type="term" value="F:catalytic activity"/>
    <property type="evidence" value="ECO:0007669"/>
    <property type="project" value="InterPro"/>
</dbReference>
<evidence type="ECO:0000256" key="1">
    <source>
        <dbReference type="ARBA" id="ARBA00001966"/>
    </source>
</evidence>
<dbReference type="GO" id="GO:0051539">
    <property type="term" value="F:4 iron, 4 sulfur cluster binding"/>
    <property type="evidence" value="ECO:0007669"/>
    <property type="project" value="UniProtKB-KW"/>
</dbReference>
<organism evidence="8 9">
    <name type="scientific">Methanospirillum lacunae</name>
    <dbReference type="NCBI Taxonomy" id="668570"/>
    <lineage>
        <taxon>Archaea</taxon>
        <taxon>Methanobacteriati</taxon>
        <taxon>Methanobacteriota</taxon>
        <taxon>Stenosarchaea group</taxon>
        <taxon>Methanomicrobia</taxon>
        <taxon>Methanomicrobiales</taxon>
        <taxon>Methanospirillaceae</taxon>
        <taxon>Methanospirillum</taxon>
    </lineage>
</organism>
<keyword evidence="5" id="KW-0408">Iron</keyword>
<evidence type="ECO:0000259" key="7">
    <source>
        <dbReference type="SMART" id="SM00729"/>
    </source>
</evidence>
<dbReference type="InterPro" id="IPR058240">
    <property type="entry name" value="rSAM_sf"/>
</dbReference>
<dbReference type="InterPro" id="IPR006638">
    <property type="entry name" value="Elp3/MiaA/NifB-like_rSAM"/>
</dbReference>
<comment type="caution">
    <text evidence="8">The sequence shown here is derived from an EMBL/GenBank/DDBJ whole genome shotgun (WGS) entry which is preliminary data.</text>
</comment>
<dbReference type="Proteomes" id="UP000245657">
    <property type="component" value="Unassembled WGS sequence"/>
</dbReference>
<evidence type="ECO:0000256" key="3">
    <source>
        <dbReference type="ARBA" id="ARBA00022691"/>
    </source>
</evidence>
<dbReference type="InterPro" id="IPR039661">
    <property type="entry name" value="ELP3"/>
</dbReference>
<dbReference type="GeneID" id="97549819"/>
<dbReference type="GO" id="GO:0002926">
    <property type="term" value="P:tRNA wobble base 5-methoxycarbonylmethyl-2-thiouridinylation"/>
    <property type="evidence" value="ECO:0007669"/>
    <property type="project" value="TreeGrafter"/>
</dbReference>
<dbReference type="SUPFAM" id="SSF102114">
    <property type="entry name" value="Radical SAM enzymes"/>
    <property type="match status" value="1"/>
</dbReference>
<accession>A0A2V2NDD0</accession>
<dbReference type="PANTHER" id="PTHR11135:SF0">
    <property type="entry name" value="ELONGATOR COMPLEX PROTEIN 3"/>
    <property type="match status" value="1"/>
</dbReference>
<keyword evidence="4" id="KW-0479">Metal-binding</keyword>
<dbReference type="PANTHER" id="PTHR11135">
    <property type="entry name" value="HISTONE ACETYLTRANSFERASE-RELATED"/>
    <property type="match status" value="1"/>
</dbReference>
<dbReference type="GO" id="GO:0046872">
    <property type="term" value="F:metal ion binding"/>
    <property type="evidence" value="ECO:0007669"/>
    <property type="project" value="UniProtKB-KW"/>
</dbReference>
<evidence type="ECO:0000256" key="6">
    <source>
        <dbReference type="ARBA" id="ARBA00023014"/>
    </source>
</evidence>
<name>A0A2V2NDD0_9EURY</name>
<gene>
    <name evidence="8" type="ORF">DK846_04590</name>
</gene>
<dbReference type="OrthoDB" id="105445at2157"/>
<keyword evidence="6" id="KW-0411">Iron-sulfur</keyword>
<dbReference type="PIRSF" id="PIRSF004954">
    <property type="entry name" value="Radical_SAM"/>
    <property type="match status" value="1"/>
</dbReference>
<evidence type="ECO:0000313" key="8">
    <source>
        <dbReference type="EMBL" id="PWR74428.1"/>
    </source>
</evidence>
<keyword evidence="3" id="KW-0949">S-adenosyl-L-methionine</keyword>
<reference evidence="8 9" key="1">
    <citation type="submission" date="2018-05" db="EMBL/GenBank/DDBJ databases">
        <title>Draft genome of Methanospirillum lacunae Ki8-1.</title>
        <authorList>
            <person name="Dueholm M.S."/>
            <person name="Nielsen P.H."/>
            <person name="Bakmann L.F."/>
            <person name="Otzen D.E."/>
        </authorList>
    </citation>
    <scope>NUCLEOTIDE SEQUENCE [LARGE SCALE GENOMIC DNA]</scope>
    <source>
        <strain evidence="8 9">Ki8-1</strain>
    </source>
</reference>
<keyword evidence="2" id="KW-0004">4Fe-4S</keyword>
<sequence length="328" mass="37152">MKKEQKNTPIALWTGSDRVLDEILNSVTVILRSGGCSWNRCLMCQYRHERYHDLTVQELIGAMIEQIEVLATNIAEHDPKLVKIYTSGTFFDDQEVPPVVRERIADLCKGRTLTVECRGDYVDYEKVASYVDLLKNESGQGGLIIAIGLETSSDLIREKCIDKGLSFSQYITAAEDIRRAGGLVKTYLLYKPAYVSEREAYEDMVSSIKEILPYTDLISMNPCSVQRHTLVERLWRQGSYRPPYLWSVAKVLADAPVHITCDPLGGGQKRGAHNCGTCDQMILDAIREYNLNGDQELIRSVLEMSCGCKKEWEFIMEHEHPYAMPLTG</sequence>
<dbReference type="EMBL" id="QGMY01000002">
    <property type="protein sequence ID" value="PWR74428.1"/>
    <property type="molecule type" value="Genomic_DNA"/>
</dbReference>
<dbReference type="Pfam" id="PF04055">
    <property type="entry name" value="Radical_SAM"/>
    <property type="match status" value="1"/>
</dbReference>
<evidence type="ECO:0000256" key="2">
    <source>
        <dbReference type="ARBA" id="ARBA00022485"/>
    </source>
</evidence>
<dbReference type="InterPro" id="IPR007197">
    <property type="entry name" value="rSAM"/>
</dbReference>
<keyword evidence="9" id="KW-1185">Reference proteome</keyword>
<comment type="cofactor">
    <cofactor evidence="1">
        <name>[4Fe-4S] cluster</name>
        <dbReference type="ChEBI" id="CHEBI:49883"/>
    </cofactor>
</comment>
<protein>
    <submittedName>
        <fullName evidence="8">TIGR01210 family radical SAM protein</fullName>
    </submittedName>
</protein>
<feature type="domain" description="Elp3/MiaA/NifB-like radical SAM core" evidence="7">
    <location>
        <begin position="26"/>
        <end position="254"/>
    </location>
</feature>
<dbReference type="NCBIfam" id="TIGR01210">
    <property type="entry name" value="archaeosine biosynthesis radical SAM protein RaSEA"/>
    <property type="match status" value="1"/>
</dbReference>
<proteinExistence type="predicted"/>
<dbReference type="SFLD" id="SFLDS00029">
    <property type="entry name" value="Radical_SAM"/>
    <property type="match status" value="1"/>
</dbReference>
<dbReference type="SMART" id="SM00729">
    <property type="entry name" value="Elp3"/>
    <property type="match status" value="1"/>
</dbReference>
<dbReference type="RefSeq" id="WP_109967707.1">
    <property type="nucleotide sequence ID" value="NZ_CP176093.1"/>
</dbReference>
<evidence type="ECO:0000256" key="5">
    <source>
        <dbReference type="ARBA" id="ARBA00023004"/>
    </source>
</evidence>
<evidence type="ECO:0000313" key="9">
    <source>
        <dbReference type="Proteomes" id="UP000245657"/>
    </source>
</evidence>
<dbReference type="GO" id="GO:0005737">
    <property type="term" value="C:cytoplasm"/>
    <property type="evidence" value="ECO:0007669"/>
    <property type="project" value="TreeGrafter"/>
</dbReference>
<dbReference type="AlphaFoldDB" id="A0A2V2NDD0"/>
<evidence type="ECO:0000256" key="4">
    <source>
        <dbReference type="ARBA" id="ARBA00022723"/>
    </source>
</evidence>